<protein>
    <submittedName>
        <fullName evidence="2">Uncharacterized protein</fullName>
    </submittedName>
</protein>
<reference evidence="2" key="1">
    <citation type="submission" date="2023-01" db="EMBL/GenBank/DDBJ databases">
        <authorList>
            <person name="Piombo E."/>
        </authorList>
    </citation>
    <scope>NUCLEOTIDE SEQUENCE</scope>
</reference>
<dbReference type="AlphaFoldDB" id="A0AA35Q339"/>
<gene>
    <name evidence="2" type="ORF">CCHLO57077_00001222</name>
</gene>
<organism evidence="2 3">
    <name type="scientific">Clonostachys chloroleuca</name>
    <dbReference type="NCBI Taxonomy" id="1926264"/>
    <lineage>
        <taxon>Eukaryota</taxon>
        <taxon>Fungi</taxon>
        <taxon>Dikarya</taxon>
        <taxon>Ascomycota</taxon>
        <taxon>Pezizomycotina</taxon>
        <taxon>Sordariomycetes</taxon>
        <taxon>Hypocreomycetidae</taxon>
        <taxon>Hypocreales</taxon>
        <taxon>Bionectriaceae</taxon>
        <taxon>Clonostachys</taxon>
    </lineage>
</organism>
<evidence type="ECO:0000313" key="2">
    <source>
        <dbReference type="EMBL" id="CAI6094098.1"/>
    </source>
</evidence>
<dbReference type="EMBL" id="CABFNP030001245">
    <property type="protein sequence ID" value="CAI6094098.1"/>
    <property type="molecule type" value="Genomic_DNA"/>
</dbReference>
<feature type="compositionally biased region" description="Basic and acidic residues" evidence="1">
    <location>
        <begin position="288"/>
        <end position="300"/>
    </location>
</feature>
<evidence type="ECO:0000313" key="3">
    <source>
        <dbReference type="Proteomes" id="UP001160390"/>
    </source>
</evidence>
<name>A0AA35Q339_9HYPO</name>
<dbReference type="Proteomes" id="UP001160390">
    <property type="component" value="Unassembled WGS sequence"/>
</dbReference>
<proteinExistence type="predicted"/>
<evidence type="ECO:0000256" key="1">
    <source>
        <dbReference type="SAM" id="MobiDB-lite"/>
    </source>
</evidence>
<feature type="region of interest" description="Disordered" evidence="1">
    <location>
        <begin position="20"/>
        <end position="39"/>
    </location>
</feature>
<feature type="compositionally biased region" description="Basic and acidic residues" evidence="1">
    <location>
        <begin position="334"/>
        <end position="366"/>
    </location>
</feature>
<feature type="region of interest" description="Disordered" evidence="1">
    <location>
        <begin position="271"/>
        <end position="312"/>
    </location>
</feature>
<sequence>MAGNGPFTIRQSFDIALPEARREDGAPGRRTYNSSQTSEGTYFPPSVALGLNISVWLDLADEILTTKTSQRVDRAYLATWEADNRVLRTEGDVVDASSCQLLNPVNLALTSFYRHDNVVMLNEHNATIDGADNRSRVDRAWAHDGDWEHPFAVLETKRSGTINPEEFEMAIQAGFHHRTSGELIRSRETAFLDNSYELMAQAARYSVKYHTPYVALFDWDHLVLAVMEKASVVSERRLMRRALLGFLHGAYKEVFSRDRFLPPSVHFAVKEPPTRKKAKPASQHTSRSGRESYRPERYGDSEYTSSTPRGSTRYAYEEDFGMDKLSLRDNRHHDRQREYLHEGDYYSTGHRERSRDRRLVAPDVKPRASSSSSKSSKSGPFGLGSDGLKGHYDSSSYYDYK</sequence>
<accession>A0AA35Q339</accession>
<feature type="region of interest" description="Disordered" evidence="1">
    <location>
        <begin position="334"/>
        <end position="401"/>
    </location>
</feature>
<comment type="caution">
    <text evidence="2">The sequence shown here is derived from an EMBL/GenBank/DDBJ whole genome shotgun (WGS) entry which is preliminary data.</text>
</comment>
<keyword evidence="3" id="KW-1185">Reference proteome</keyword>
<feature type="compositionally biased region" description="Low complexity" evidence="1">
    <location>
        <begin position="369"/>
        <end position="378"/>
    </location>
</feature>